<proteinExistence type="predicted"/>
<dbReference type="AlphaFoldDB" id="A0A0G1ZJA4"/>
<dbReference type="Proteomes" id="UP000034201">
    <property type="component" value="Unassembled WGS sequence"/>
</dbReference>
<name>A0A0G1ZJA4_9BACT</name>
<evidence type="ECO:0000313" key="1">
    <source>
        <dbReference type="EMBL" id="KKW19429.1"/>
    </source>
</evidence>
<dbReference type="EMBL" id="LCQQ01000057">
    <property type="protein sequence ID" value="KKW19429.1"/>
    <property type="molecule type" value="Genomic_DNA"/>
</dbReference>
<protein>
    <submittedName>
        <fullName evidence="1">Uncharacterized protein</fullName>
    </submittedName>
</protein>
<feature type="non-terminal residue" evidence="1">
    <location>
        <position position="92"/>
    </location>
</feature>
<sequence length="92" mass="10725">MPIPDEVLLTQPWLSHILPFLYVGNHQAALDFDLLRNRRIKRMITLMQTDDASIDAVCRQLGISRKQFLIPDGWFEDREGIVCSLLHWIHEG</sequence>
<dbReference type="Gene3D" id="3.90.190.10">
    <property type="entry name" value="Protein tyrosine phosphatase superfamily"/>
    <property type="match status" value="1"/>
</dbReference>
<gene>
    <name evidence="1" type="ORF">UY61_C0057G0006</name>
</gene>
<dbReference type="InterPro" id="IPR029021">
    <property type="entry name" value="Prot-tyrosine_phosphatase-like"/>
</dbReference>
<dbReference type="SUPFAM" id="SSF52799">
    <property type="entry name" value="(Phosphotyrosine protein) phosphatases II"/>
    <property type="match status" value="1"/>
</dbReference>
<reference evidence="1 2" key="1">
    <citation type="journal article" date="2015" name="Nature">
        <title>rRNA introns, odd ribosomes, and small enigmatic genomes across a large radiation of phyla.</title>
        <authorList>
            <person name="Brown C.T."/>
            <person name="Hug L.A."/>
            <person name="Thomas B.C."/>
            <person name="Sharon I."/>
            <person name="Castelle C.J."/>
            <person name="Singh A."/>
            <person name="Wilkins M.J."/>
            <person name="Williams K.H."/>
            <person name="Banfield J.F."/>
        </authorList>
    </citation>
    <scope>NUCLEOTIDE SEQUENCE [LARGE SCALE GENOMIC DNA]</scope>
</reference>
<comment type="caution">
    <text evidence="1">The sequence shown here is derived from an EMBL/GenBank/DDBJ whole genome shotgun (WGS) entry which is preliminary data.</text>
</comment>
<accession>A0A0G1ZJA4</accession>
<evidence type="ECO:0000313" key="2">
    <source>
        <dbReference type="Proteomes" id="UP000034201"/>
    </source>
</evidence>
<organism evidence="1 2">
    <name type="scientific">Candidatus Adlerbacteria bacterium GW2011_GWC1_50_9</name>
    <dbReference type="NCBI Taxonomy" id="1618608"/>
    <lineage>
        <taxon>Bacteria</taxon>
        <taxon>Candidatus Adleribacteriota</taxon>
    </lineage>
</organism>